<feature type="domain" description="BTB" evidence="1">
    <location>
        <begin position="8"/>
        <end position="70"/>
    </location>
</feature>
<accession>A0A6A6EYG2</accession>
<dbReference type="PANTHER" id="PTHR47843:SF5">
    <property type="entry name" value="BTB_POZ DOMAIN PROTEIN"/>
    <property type="match status" value="1"/>
</dbReference>
<dbReference type="AlphaFoldDB" id="A0A6A6EYG2"/>
<dbReference type="Gene3D" id="3.30.710.10">
    <property type="entry name" value="Potassium Channel Kv1.1, Chain A"/>
    <property type="match status" value="1"/>
</dbReference>
<dbReference type="CDD" id="cd18186">
    <property type="entry name" value="BTB_POZ_ZBTB_KLHL-like"/>
    <property type="match status" value="1"/>
</dbReference>
<dbReference type="OrthoDB" id="6359816at2759"/>
<protein>
    <recommendedName>
        <fullName evidence="1">BTB domain-containing protein</fullName>
    </recommendedName>
</protein>
<reference evidence="2" key="1">
    <citation type="journal article" date="2020" name="Stud. Mycol.">
        <title>101 Dothideomycetes genomes: a test case for predicting lifestyles and emergence of pathogens.</title>
        <authorList>
            <person name="Haridas S."/>
            <person name="Albert R."/>
            <person name="Binder M."/>
            <person name="Bloem J."/>
            <person name="Labutti K."/>
            <person name="Salamov A."/>
            <person name="Andreopoulos B."/>
            <person name="Baker S."/>
            <person name="Barry K."/>
            <person name="Bills G."/>
            <person name="Bluhm B."/>
            <person name="Cannon C."/>
            <person name="Castanera R."/>
            <person name="Culley D."/>
            <person name="Daum C."/>
            <person name="Ezra D."/>
            <person name="Gonzalez J."/>
            <person name="Henrissat B."/>
            <person name="Kuo A."/>
            <person name="Liang C."/>
            <person name="Lipzen A."/>
            <person name="Lutzoni F."/>
            <person name="Magnuson J."/>
            <person name="Mondo S."/>
            <person name="Nolan M."/>
            <person name="Ohm R."/>
            <person name="Pangilinan J."/>
            <person name="Park H.-J."/>
            <person name="Ramirez L."/>
            <person name="Alfaro M."/>
            <person name="Sun H."/>
            <person name="Tritt A."/>
            <person name="Yoshinaga Y."/>
            <person name="Zwiers L.-H."/>
            <person name="Turgeon B."/>
            <person name="Goodwin S."/>
            <person name="Spatafora J."/>
            <person name="Crous P."/>
            <person name="Grigoriev I."/>
        </authorList>
    </citation>
    <scope>NUCLEOTIDE SEQUENCE</scope>
    <source>
        <strain evidence="2">CBS 207.26</strain>
    </source>
</reference>
<dbReference type="Proteomes" id="UP000800200">
    <property type="component" value="Unassembled WGS sequence"/>
</dbReference>
<evidence type="ECO:0000259" key="1">
    <source>
        <dbReference type="PROSITE" id="PS50097"/>
    </source>
</evidence>
<evidence type="ECO:0000313" key="3">
    <source>
        <dbReference type="Proteomes" id="UP000800200"/>
    </source>
</evidence>
<dbReference type="EMBL" id="ML994610">
    <property type="protein sequence ID" value="KAF2195849.1"/>
    <property type="molecule type" value="Genomic_DNA"/>
</dbReference>
<proteinExistence type="predicted"/>
<organism evidence="2 3">
    <name type="scientific">Zopfia rhizophila CBS 207.26</name>
    <dbReference type="NCBI Taxonomy" id="1314779"/>
    <lineage>
        <taxon>Eukaryota</taxon>
        <taxon>Fungi</taxon>
        <taxon>Dikarya</taxon>
        <taxon>Ascomycota</taxon>
        <taxon>Pezizomycotina</taxon>
        <taxon>Dothideomycetes</taxon>
        <taxon>Dothideomycetes incertae sedis</taxon>
        <taxon>Zopfiaceae</taxon>
        <taxon>Zopfia</taxon>
    </lineage>
</organism>
<dbReference type="Pfam" id="PF00651">
    <property type="entry name" value="BTB"/>
    <property type="match status" value="1"/>
</dbReference>
<dbReference type="InterPro" id="IPR011333">
    <property type="entry name" value="SKP1/BTB/POZ_sf"/>
</dbReference>
<dbReference type="CDD" id="cd14733">
    <property type="entry name" value="BACK"/>
    <property type="match status" value="1"/>
</dbReference>
<name>A0A6A6EYG2_9PEZI</name>
<dbReference type="InterPro" id="IPR000210">
    <property type="entry name" value="BTB/POZ_dom"/>
</dbReference>
<evidence type="ECO:0000313" key="2">
    <source>
        <dbReference type="EMBL" id="KAF2195849.1"/>
    </source>
</evidence>
<gene>
    <name evidence="2" type="ORF">K469DRAFT_722886</name>
</gene>
<dbReference type="PROSITE" id="PS50097">
    <property type="entry name" value="BTB"/>
    <property type="match status" value="1"/>
</dbReference>
<dbReference type="SUPFAM" id="SSF54695">
    <property type="entry name" value="POZ domain"/>
    <property type="match status" value="1"/>
</dbReference>
<sequence>MFNEEKYSDTTIIIHGITLHAHRLVLCLQSPYFMKALQVAFAEGSMRIIEFQEGSRIAHWRVFEYLYTGNYSDGLSSKDFEEDPELCKDLRVYALADMFFLEDLKALALEKFKRNLEELWMSDSFPECVREVYKSTYERDRALRSVVVEVAATHAHDLGSKEIFKDLICEGGDFVVDYFEKLLYIIEPND</sequence>
<dbReference type="PANTHER" id="PTHR47843">
    <property type="entry name" value="BTB DOMAIN-CONTAINING PROTEIN-RELATED"/>
    <property type="match status" value="1"/>
</dbReference>
<keyword evidence="3" id="KW-1185">Reference proteome</keyword>